<organism evidence="7 8">
    <name type="scientific">Pterulicium gracile</name>
    <dbReference type="NCBI Taxonomy" id="1884261"/>
    <lineage>
        <taxon>Eukaryota</taxon>
        <taxon>Fungi</taxon>
        <taxon>Dikarya</taxon>
        <taxon>Basidiomycota</taxon>
        <taxon>Agaricomycotina</taxon>
        <taxon>Agaricomycetes</taxon>
        <taxon>Agaricomycetidae</taxon>
        <taxon>Agaricales</taxon>
        <taxon>Pleurotineae</taxon>
        <taxon>Pterulaceae</taxon>
        <taxon>Pterulicium</taxon>
    </lineage>
</organism>
<dbReference type="GO" id="GO:0003677">
    <property type="term" value="F:DNA binding"/>
    <property type="evidence" value="ECO:0007669"/>
    <property type="project" value="InterPro"/>
</dbReference>
<evidence type="ECO:0000256" key="2">
    <source>
        <dbReference type="ARBA" id="ARBA00022723"/>
    </source>
</evidence>
<dbReference type="CDD" id="cd12148">
    <property type="entry name" value="fungal_TF_MHR"/>
    <property type="match status" value="1"/>
</dbReference>
<reference evidence="7 8" key="1">
    <citation type="journal article" date="2019" name="Nat. Ecol. Evol.">
        <title>Megaphylogeny resolves global patterns of mushroom evolution.</title>
        <authorList>
            <person name="Varga T."/>
            <person name="Krizsan K."/>
            <person name="Foldi C."/>
            <person name="Dima B."/>
            <person name="Sanchez-Garcia M."/>
            <person name="Sanchez-Ramirez S."/>
            <person name="Szollosi G.J."/>
            <person name="Szarkandi J.G."/>
            <person name="Papp V."/>
            <person name="Albert L."/>
            <person name="Andreopoulos W."/>
            <person name="Angelini C."/>
            <person name="Antonin V."/>
            <person name="Barry K.W."/>
            <person name="Bougher N.L."/>
            <person name="Buchanan P."/>
            <person name="Buyck B."/>
            <person name="Bense V."/>
            <person name="Catcheside P."/>
            <person name="Chovatia M."/>
            <person name="Cooper J."/>
            <person name="Damon W."/>
            <person name="Desjardin D."/>
            <person name="Finy P."/>
            <person name="Geml J."/>
            <person name="Haridas S."/>
            <person name="Hughes K."/>
            <person name="Justo A."/>
            <person name="Karasinski D."/>
            <person name="Kautmanova I."/>
            <person name="Kiss B."/>
            <person name="Kocsube S."/>
            <person name="Kotiranta H."/>
            <person name="LaButti K.M."/>
            <person name="Lechner B.E."/>
            <person name="Liimatainen K."/>
            <person name="Lipzen A."/>
            <person name="Lukacs Z."/>
            <person name="Mihaltcheva S."/>
            <person name="Morgado L.N."/>
            <person name="Niskanen T."/>
            <person name="Noordeloos M.E."/>
            <person name="Ohm R.A."/>
            <person name="Ortiz-Santana B."/>
            <person name="Ovrebo C."/>
            <person name="Racz N."/>
            <person name="Riley R."/>
            <person name="Savchenko A."/>
            <person name="Shiryaev A."/>
            <person name="Soop K."/>
            <person name="Spirin V."/>
            <person name="Szebenyi C."/>
            <person name="Tomsovsky M."/>
            <person name="Tulloss R.E."/>
            <person name="Uehling J."/>
            <person name="Grigoriev I.V."/>
            <person name="Vagvolgyi C."/>
            <person name="Papp T."/>
            <person name="Martin F.M."/>
            <person name="Miettinen O."/>
            <person name="Hibbett D.S."/>
            <person name="Nagy L.G."/>
        </authorList>
    </citation>
    <scope>NUCLEOTIDE SEQUENCE [LARGE SCALE GENOMIC DNA]</scope>
    <source>
        <strain evidence="7 8">CBS 309.79</strain>
    </source>
</reference>
<dbReference type="STRING" id="1884261.A0A5C3QUF9"/>
<keyword evidence="5" id="KW-0539">Nucleus</keyword>
<protein>
    <recommendedName>
        <fullName evidence="6">Xylanolytic transcriptional activator regulatory domain-containing protein</fullName>
    </recommendedName>
</protein>
<dbReference type="Proteomes" id="UP000305067">
    <property type="component" value="Unassembled WGS sequence"/>
</dbReference>
<dbReference type="PANTHER" id="PTHR47338:SF29">
    <property type="entry name" value="ZN(2)-C6 FUNGAL-TYPE DOMAIN-CONTAINING PROTEIN"/>
    <property type="match status" value="1"/>
</dbReference>
<name>A0A5C3QUF9_9AGAR</name>
<evidence type="ECO:0000256" key="3">
    <source>
        <dbReference type="ARBA" id="ARBA00023015"/>
    </source>
</evidence>
<evidence type="ECO:0000313" key="8">
    <source>
        <dbReference type="Proteomes" id="UP000305067"/>
    </source>
</evidence>
<evidence type="ECO:0000259" key="6">
    <source>
        <dbReference type="Pfam" id="PF04082"/>
    </source>
</evidence>
<dbReference type="Gene3D" id="4.10.240.10">
    <property type="entry name" value="Zn(2)-C6 fungal-type DNA-binding domain"/>
    <property type="match status" value="1"/>
</dbReference>
<keyword evidence="3" id="KW-0805">Transcription regulation</keyword>
<dbReference type="PANTHER" id="PTHR47338">
    <property type="entry name" value="ZN(II)2CYS6 TRANSCRIPTION FACTOR (EUROFUNG)-RELATED"/>
    <property type="match status" value="1"/>
</dbReference>
<dbReference type="EMBL" id="ML178823">
    <property type="protein sequence ID" value="TFL01964.1"/>
    <property type="molecule type" value="Genomic_DNA"/>
</dbReference>
<keyword evidence="4" id="KW-0804">Transcription</keyword>
<dbReference type="InterPro" id="IPR036864">
    <property type="entry name" value="Zn2-C6_fun-type_DNA-bd_sf"/>
</dbReference>
<dbReference type="GO" id="GO:0005634">
    <property type="term" value="C:nucleus"/>
    <property type="evidence" value="ECO:0007669"/>
    <property type="project" value="UniProtKB-SubCell"/>
</dbReference>
<comment type="subcellular location">
    <subcellularLocation>
        <location evidence="1">Nucleus</location>
    </subcellularLocation>
</comment>
<evidence type="ECO:0000256" key="1">
    <source>
        <dbReference type="ARBA" id="ARBA00004123"/>
    </source>
</evidence>
<dbReference type="GO" id="GO:0006351">
    <property type="term" value="P:DNA-templated transcription"/>
    <property type="evidence" value="ECO:0007669"/>
    <property type="project" value="InterPro"/>
</dbReference>
<dbReference type="InterPro" id="IPR001138">
    <property type="entry name" value="Zn2Cys6_DnaBD"/>
</dbReference>
<dbReference type="OrthoDB" id="2123952at2759"/>
<feature type="domain" description="Xylanolytic transcriptional activator regulatory" evidence="6">
    <location>
        <begin position="207"/>
        <end position="386"/>
    </location>
</feature>
<evidence type="ECO:0000313" key="7">
    <source>
        <dbReference type="EMBL" id="TFL01964.1"/>
    </source>
</evidence>
<proteinExistence type="predicted"/>
<dbReference type="Pfam" id="PF04082">
    <property type="entry name" value="Fungal_trans"/>
    <property type="match status" value="1"/>
</dbReference>
<dbReference type="GO" id="GO:0008270">
    <property type="term" value="F:zinc ion binding"/>
    <property type="evidence" value="ECO:0007669"/>
    <property type="project" value="InterPro"/>
</dbReference>
<dbReference type="GO" id="GO:0000981">
    <property type="term" value="F:DNA-binding transcription factor activity, RNA polymerase II-specific"/>
    <property type="evidence" value="ECO:0007669"/>
    <property type="project" value="InterPro"/>
</dbReference>
<dbReference type="CDD" id="cd00067">
    <property type="entry name" value="GAL4"/>
    <property type="match status" value="1"/>
</dbReference>
<sequence length="588" mass="65188">MANQATTSDDGESHPSNTLQRGKACLRCRSVLPRCDGGPGACNQCKRSKRGDACEYDDGKGKTRTQILRDTIDRLQQRIKDLEDPEYVHQHVKLHDPRRSSASLTMVDPSATPSISAATSPFSSGTFLPFLSFVRFGPELNPFQDYTSPSPAPLVLIGNGHAHPEYSLPPYEIAMMMINTFEPHRFQCGLEIHMDTLRASLALPLHQQRHPALLHAIYLWACSVSSPDGNGRHEEHYLACTLAALKDGLRTNDRIVDVVQAMCMLSTYFLSHGRLVEGSFHCSAAAALATQCGLHQPVVQDCFPWTAAVSYHQLRVSPATSEIEQRERNLAFWQVFNLDRCWSVVLNKPVVVPDGRQGWNSINVPWPQSFAEYEMGHQADGTGFQTMRTFLSGGGNGGFSSLAQRAKASGLFHLAQSMASNWDQRTSLTANFHDDAQALEAIIQQFKPTLLPLFQVNGLPVEEKTVLVASHVLVQAAVIQLYQRLSRDDPICYDRCLGASREIVSILKHVSDTDYDYLDPIIGPCCCSAAEILVYELDSIEVSWPLLSTTDVRNDIGVLLYALSNFDIKSGWIGSVYSPLISIDWYTD</sequence>
<dbReference type="InterPro" id="IPR007219">
    <property type="entry name" value="XnlR_reg_dom"/>
</dbReference>
<evidence type="ECO:0000256" key="4">
    <source>
        <dbReference type="ARBA" id="ARBA00023163"/>
    </source>
</evidence>
<dbReference type="InterPro" id="IPR050815">
    <property type="entry name" value="TF_fung"/>
</dbReference>
<accession>A0A5C3QUF9</accession>
<evidence type="ECO:0000256" key="5">
    <source>
        <dbReference type="ARBA" id="ARBA00023242"/>
    </source>
</evidence>
<keyword evidence="8" id="KW-1185">Reference proteome</keyword>
<gene>
    <name evidence="7" type="ORF">BDV98DRAFT_506488</name>
</gene>
<keyword evidence="2" id="KW-0479">Metal-binding</keyword>
<dbReference type="AlphaFoldDB" id="A0A5C3QUF9"/>